<keyword evidence="2" id="KW-1185">Reference proteome</keyword>
<dbReference type="PROSITE" id="PS50007">
    <property type="entry name" value="PIPLC_X_DOMAIN"/>
    <property type="match status" value="1"/>
</dbReference>
<dbReference type="AlphaFoldDB" id="A0A409W2C0"/>
<reference evidence="1 2" key="1">
    <citation type="journal article" date="2018" name="Evol. Lett.">
        <title>Horizontal gene cluster transfer increased hallucinogenic mushroom diversity.</title>
        <authorList>
            <person name="Reynolds H.T."/>
            <person name="Vijayakumar V."/>
            <person name="Gluck-Thaler E."/>
            <person name="Korotkin H.B."/>
            <person name="Matheny P.B."/>
            <person name="Slot J.C."/>
        </authorList>
    </citation>
    <scope>NUCLEOTIDE SEQUENCE [LARGE SCALE GENOMIC DNA]</scope>
    <source>
        <strain evidence="1 2">2629</strain>
    </source>
</reference>
<dbReference type="GO" id="GO:0008081">
    <property type="term" value="F:phosphoric diester hydrolase activity"/>
    <property type="evidence" value="ECO:0007669"/>
    <property type="project" value="InterPro"/>
</dbReference>
<dbReference type="GO" id="GO:0006629">
    <property type="term" value="P:lipid metabolic process"/>
    <property type="evidence" value="ECO:0007669"/>
    <property type="project" value="InterPro"/>
</dbReference>
<dbReference type="PANTHER" id="PTHR13593:SF113">
    <property type="entry name" value="SI:DKEY-266F7.9"/>
    <property type="match status" value="1"/>
</dbReference>
<dbReference type="Gene3D" id="3.20.20.190">
    <property type="entry name" value="Phosphatidylinositol (PI) phosphodiesterase"/>
    <property type="match status" value="1"/>
</dbReference>
<dbReference type="Proteomes" id="UP000284842">
    <property type="component" value="Unassembled WGS sequence"/>
</dbReference>
<comment type="caution">
    <text evidence="1">The sequence shown here is derived from an EMBL/GenBank/DDBJ whole genome shotgun (WGS) entry which is preliminary data.</text>
</comment>
<accession>A0A409W2C0</accession>
<name>A0A409W2C0_9AGAR</name>
<proteinExistence type="predicted"/>
<dbReference type="OrthoDB" id="1046782at2759"/>
<dbReference type="InParanoid" id="A0A409W2C0"/>
<protein>
    <recommendedName>
        <fullName evidence="3">Phosphatidylinositol-specific phospholipase C X domain-containing protein</fullName>
    </recommendedName>
</protein>
<evidence type="ECO:0000313" key="2">
    <source>
        <dbReference type="Proteomes" id="UP000284842"/>
    </source>
</evidence>
<evidence type="ECO:0008006" key="3">
    <source>
        <dbReference type="Google" id="ProtNLM"/>
    </source>
</evidence>
<dbReference type="PANTHER" id="PTHR13593">
    <property type="match status" value="1"/>
</dbReference>
<dbReference type="InterPro" id="IPR051057">
    <property type="entry name" value="PI-PLC_domain"/>
</dbReference>
<gene>
    <name evidence="1" type="ORF">CVT24_012647</name>
</gene>
<dbReference type="InterPro" id="IPR017946">
    <property type="entry name" value="PLC-like_Pdiesterase_TIM-brl"/>
</dbReference>
<dbReference type="SUPFAM" id="SSF51695">
    <property type="entry name" value="PLC-like phosphodiesterases"/>
    <property type="match status" value="1"/>
</dbReference>
<sequence length="472" mass="53340">MAPDSSKKWMQIHRHIFGDLPISELCIPASHDAGTYRRGFHTAFGTESNVFTQSRSIFDQLELGVRCFDIRPYLTCPAPGTTPGHWACGHYTEGEEIEKIIGWQGANCVEIQEVIDDINRFTKDNAELVVLEIDHVFHVVIDNPISTTGRNPTQDEWNTLISLLSKIDNLYTVERAGTKRQALQDCKLNQFIGDGKAAVLVLVNGYPGNPDDLYNTGLWPMNTPDGQTLSLNSEWVTHTANLLEEIKSTINLLQLFGPEANPDSILSLAKKYQDEHFPWLLQKFAANGYPSLIWMDRIQSPDLLTFCIATAYQRFNIEKGLRNLVVVYGGFLITSPQVHQRIRDAIDNGKSFVASDANLGGTDPWPTMVKSCVVFYEQNGFVKGRFAREGDLLHFEQDVLSIEYGERSIRNQKVYYNLLEAIANKKPFLVNNESMGIDPEPGVYKKCAVRFRDINSEKIREVQANEEQSLNF</sequence>
<evidence type="ECO:0000313" key="1">
    <source>
        <dbReference type="EMBL" id="PPQ72647.1"/>
    </source>
</evidence>
<dbReference type="EMBL" id="NHTK01005859">
    <property type="protein sequence ID" value="PPQ72647.1"/>
    <property type="molecule type" value="Genomic_DNA"/>
</dbReference>
<dbReference type="STRING" id="181874.A0A409W2C0"/>
<organism evidence="1 2">
    <name type="scientific">Panaeolus cyanescens</name>
    <dbReference type="NCBI Taxonomy" id="181874"/>
    <lineage>
        <taxon>Eukaryota</taxon>
        <taxon>Fungi</taxon>
        <taxon>Dikarya</taxon>
        <taxon>Basidiomycota</taxon>
        <taxon>Agaricomycotina</taxon>
        <taxon>Agaricomycetes</taxon>
        <taxon>Agaricomycetidae</taxon>
        <taxon>Agaricales</taxon>
        <taxon>Agaricineae</taxon>
        <taxon>Galeropsidaceae</taxon>
        <taxon>Panaeolus</taxon>
    </lineage>
</organism>